<dbReference type="PANTHER" id="PTHR12827">
    <property type="entry name" value="MEIOTIC CHECKPOINT REGULATOR TSG24 FAMILY MEMBER"/>
    <property type="match status" value="1"/>
</dbReference>
<dbReference type="Proteomes" id="UP000659654">
    <property type="component" value="Unassembled WGS sequence"/>
</dbReference>
<evidence type="ECO:0000256" key="4">
    <source>
        <dbReference type="ARBA" id="ARBA00023306"/>
    </source>
</evidence>
<reference evidence="10" key="1">
    <citation type="submission" date="2016-11" db="UniProtKB">
        <authorList>
            <consortium name="WormBaseParasite"/>
        </authorList>
    </citation>
    <scope>IDENTIFICATION</scope>
</reference>
<dbReference type="GO" id="GO:0031145">
    <property type="term" value="P:anaphase-promoting complex-dependent catabolic process"/>
    <property type="evidence" value="ECO:0007669"/>
    <property type="project" value="TreeGrafter"/>
</dbReference>
<dbReference type="EMBL" id="CAJFCV020000002">
    <property type="protein sequence ID" value="CAG9100427.1"/>
    <property type="molecule type" value="Genomic_DNA"/>
</dbReference>
<feature type="compositionally biased region" description="Gly residues" evidence="5">
    <location>
        <begin position="1276"/>
        <end position="1285"/>
    </location>
</feature>
<dbReference type="WBParaSite" id="BXY_0957700.1">
    <property type="protein sequence ID" value="BXY_0957700.1"/>
    <property type="gene ID" value="BXY_0957700"/>
</dbReference>
<dbReference type="Proteomes" id="UP000095284">
    <property type="component" value="Unplaced"/>
</dbReference>
<keyword evidence="9" id="KW-1185">Reference proteome</keyword>
<sequence length="1701" mass="192018">MNEEKMLIPRKTQLQKHVEGCQKVALLEKSGKVKERVYWSGSKAIVYRGVTNVLLRTHFTAGPIHSVFYHDFGTEERPRIHLVVCSEDELKMISLQTNECHSLSLPMKFEACFRCEEGLLLVRSRSDEENRGPATIYSITHPNGELLPVLCRFKDDDLVAQFSQKRLEFVSDFGKTKFLFGFDNQKGLNCLFAIRRCSDDEKRIARHDLSMAANRSFFPFSAGTSGIHSEYGTPNQSKDVSSSTPLGYSILKRLKTPGVAGSPIPFIPKTNEKPKLTENAVTMRMLSSFSNYNSYQQPLDYTSATSVLSAITGQPEVEFDENSVEFALECVWTDEAQKSVQAPRSPSRLPVMQSPQIPGSVLKRATKGRSKVDRDLIEQLNKDLHQSKKAKSAFLTTDFDKKTYLVISRANNVQVVEINPKTGTSLTKMTTLQGCQAFQIPGRELWIMATSTPIGLIMYSGMEKVADIATSFLLPDRPHHQLLRVVQLITRGGFDFEAIVEMTTTSSETPSEPMYKKPRSGFTSPRKRCLASEAHFSFGQVTQSPAKEGSDGQRRASTSQSTPESEFFQFRVLLEVEPTTNVANEFFNMILSNIESQERKIKFLRNWVIKNNFRITRSNMDVIMEIEAGLVFECLLETAGINPEEMPFMRLVNRRRDWLQHGRNTPFFDEKRSRTEEQTEELGDSLRRLLEYRRDHSDALEESAEIVIDQNPQDDLTPEDLARILKSIMEFLAYEKLNKDNSRLVRCVCEVGRVLSEVLGLPNFTDFFERHCPELRNTRFIAQFTMKADIDIPKIDPVVKLTEQMEQSLIIPEKRTEPGPFLSSSQRNKLRLLPTSEEIAKWERMRWPTDIRVSNVSTMLDSSKPVLIPDLRQGQNVAESQLREAQEKFLQNAAYRTITRAFGYALLHFQSQQSEAMETAVIEKVNLNGKLAPSNMKLEFPNPDNPQTKAAQKQMLEWANFYNGVSRGLSTILGADAERNKNVQEELMDHHFHLYGRPKANVLDADAEAFGRVQDEIQEFQRRDHLQRPNNEDDGPRVVDWEWVFHKIREDKECSPVLAGFLLAAGLSGQSMSVNPYDLHEFLSLYDKMVVVALLLGTSVAYRGTANVYMNKILYTHLPFLLQPTVCDFRIEPSIQTVSLLSLGYLFAESMHAQLTNDLINQMSKETFFETDPGSERYSYVLAAGLAVGLINLCKGDELAQLELPVQVSHLRIHERLLLLLNGGLRDLVIVSYQKDPCTLAQHGCCSCGMSRADQRYQPQLHQHHHRQRSDRVGDEGAGANGGTGSTSVSAASSHVAELRNVNVHLSAPAACAAFTLIYLRTNNKNIARKLGIPEELHQLGLIRPDIILLRTVAKCLVMYDSVGQTNEWIDSQIPPTLREYFKLTKKPAKRTEDLGMLARAYLYAKAGACFAMALKHPSTWNEKVTRTLKDAFDQLSNEPSYSFAFMLSKAGLNAVEACKNVIMSALAIVNAGSGDVSLIRAFRKCRNQNTNFLTAPKESHLFSTQVVSNMCIGMLFLGHGRYGLSMSNMSIASLYISFLPIYGHAIYDNRCYFQAFRFLWTLAIEPRFLVTVADGSHHAIEAKLEIKYKDENTPILHAHTPYLLPPLETISSLSLSAPGFEVLSLDLKKQEDQRTLIDVLQKLCGRLPLKKTTKQSGTYDFRNLPTTIVPGPDSDLHDLKLEDVLAQAEDDVIPFFVSPP</sequence>
<dbReference type="GO" id="GO:0070979">
    <property type="term" value="P:protein K11-linked ubiquitination"/>
    <property type="evidence" value="ECO:0007669"/>
    <property type="project" value="TreeGrafter"/>
</dbReference>
<dbReference type="GO" id="GO:0051301">
    <property type="term" value="P:cell division"/>
    <property type="evidence" value="ECO:0007669"/>
    <property type="project" value="UniProtKB-KW"/>
</dbReference>
<evidence type="ECO:0000313" key="6">
    <source>
        <dbReference type="EMBL" id="CAD5217066.1"/>
    </source>
</evidence>
<dbReference type="PANTHER" id="PTHR12827:SF3">
    <property type="entry name" value="ANAPHASE-PROMOTING COMPLEX SUBUNIT 1"/>
    <property type="match status" value="1"/>
</dbReference>
<dbReference type="GO" id="GO:0005680">
    <property type="term" value="C:anaphase-promoting complex"/>
    <property type="evidence" value="ECO:0007669"/>
    <property type="project" value="InterPro"/>
</dbReference>
<organism evidence="8 10">
    <name type="scientific">Bursaphelenchus xylophilus</name>
    <name type="common">Pinewood nematode worm</name>
    <name type="synonym">Aphelenchoides xylophilus</name>
    <dbReference type="NCBI Taxonomy" id="6326"/>
    <lineage>
        <taxon>Eukaryota</taxon>
        <taxon>Metazoa</taxon>
        <taxon>Ecdysozoa</taxon>
        <taxon>Nematoda</taxon>
        <taxon>Chromadorea</taxon>
        <taxon>Rhabditida</taxon>
        <taxon>Tylenchina</taxon>
        <taxon>Tylenchomorpha</taxon>
        <taxon>Aphelenchoidea</taxon>
        <taxon>Aphelenchoididae</taxon>
        <taxon>Bursaphelenchus</taxon>
    </lineage>
</organism>
<dbReference type="InterPro" id="IPR024990">
    <property type="entry name" value="Apc1"/>
</dbReference>
<proteinExistence type="inferred from homology"/>
<keyword evidence="3" id="KW-0498">Mitosis</keyword>
<dbReference type="Gene3D" id="1.25.10.10">
    <property type="entry name" value="Leucine-rich Repeat Variant"/>
    <property type="match status" value="1"/>
</dbReference>
<feature type="region of interest" description="Disordered" evidence="5">
    <location>
        <begin position="1257"/>
        <end position="1289"/>
    </location>
</feature>
<accession>A0A1I7S982</accession>
<evidence type="ECO:0000256" key="1">
    <source>
        <dbReference type="ARBA" id="ARBA00010547"/>
    </source>
</evidence>
<evidence type="ECO:0000313" key="10">
    <source>
        <dbReference type="WBParaSite" id="BXY_0957700.1"/>
    </source>
</evidence>
<feature type="region of interest" description="Disordered" evidence="5">
    <location>
        <begin position="541"/>
        <end position="562"/>
    </location>
</feature>
<evidence type="ECO:0000256" key="5">
    <source>
        <dbReference type="SAM" id="MobiDB-lite"/>
    </source>
</evidence>
<protein>
    <submittedName>
        <fullName evidence="6">(pine wood nematode) hypothetical protein</fullName>
    </submittedName>
</protein>
<dbReference type="eggNOG" id="KOG1858">
    <property type="taxonomic scope" value="Eukaryota"/>
</dbReference>
<keyword evidence="2" id="KW-0132">Cell division</keyword>
<name>A0A1I7S982_BURXY</name>
<evidence type="ECO:0000313" key="9">
    <source>
        <dbReference type="Proteomes" id="UP000659654"/>
    </source>
</evidence>
<dbReference type="EMBL" id="CAJFDI010000002">
    <property type="protein sequence ID" value="CAD5217066.1"/>
    <property type="molecule type" value="Genomic_DNA"/>
</dbReference>
<dbReference type="OrthoDB" id="26401at2759"/>
<dbReference type="GO" id="GO:0007091">
    <property type="term" value="P:metaphase/anaphase transition of mitotic cell cycle"/>
    <property type="evidence" value="ECO:0007669"/>
    <property type="project" value="TreeGrafter"/>
</dbReference>
<keyword evidence="4" id="KW-0131">Cell cycle</keyword>
<dbReference type="GO" id="GO:0060090">
    <property type="term" value="F:molecular adaptor activity"/>
    <property type="evidence" value="ECO:0007669"/>
    <property type="project" value="TreeGrafter"/>
</dbReference>
<evidence type="ECO:0000313" key="8">
    <source>
        <dbReference type="Proteomes" id="UP000095284"/>
    </source>
</evidence>
<evidence type="ECO:0000256" key="2">
    <source>
        <dbReference type="ARBA" id="ARBA00022618"/>
    </source>
</evidence>
<reference evidence="7" key="2">
    <citation type="submission" date="2020-08" db="EMBL/GenBank/DDBJ databases">
        <authorList>
            <person name="Kikuchi T."/>
        </authorList>
    </citation>
    <scope>NUCLEOTIDE SEQUENCE</scope>
    <source>
        <strain evidence="6">Ka4C1</strain>
    </source>
</reference>
<dbReference type="Proteomes" id="UP000582659">
    <property type="component" value="Unassembled WGS sequence"/>
</dbReference>
<evidence type="ECO:0000313" key="7">
    <source>
        <dbReference type="EMBL" id="CAG9100427.1"/>
    </source>
</evidence>
<evidence type="ECO:0000256" key="3">
    <source>
        <dbReference type="ARBA" id="ARBA00022776"/>
    </source>
</evidence>
<dbReference type="InterPro" id="IPR011989">
    <property type="entry name" value="ARM-like"/>
</dbReference>
<comment type="similarity">
    <text evidence="1">Belongs to the APC1 family.</text>
</comment>
<gene>
    <name evidence="6" type="ORF">BXYJ_LOCUS4849</name>
</gene>